<proteinExistence type="predicted"/>
<dbReference type="EMBL" id="NQMQ01000010">
    <property type="protein sequence ID" value="PAJ70292.1"/>
    <property type="molecule type" value="Genomic_DNA"/>
</dbReference>
<feature type="region of interest" description="Disordered" evidence="1">
    <location>
        <begin position="300"/>
        <end position="334"/>
    </location>
</feature>
<reference evidence="4 5" key="1">
    <citation type="submission" date="2017-08" db="EMBL/GenBank/DDBJ databases">
        <authorList>
            <person name="de Groot N.N."/>
        </authorList>
    </citation>
    <scope>NUCLEOTIDE SEQUENCE [LARGE SCALE GENOMIC DNA]</scope>
    <source>
        <strain evidence="4 5">NBT06-6</strain>
    </source>
</reference>
<dbReference type="SMART" id="SM00327">
    <property type="entry name" value="VWA"/>
    <property type="match status" value="1"/>
</dbReference>
<feature type="domain" description="VWFA" evidence="3">
    <location>
        <begin position="335"/>
        <end position="507"/>
    </location>
</feature>
<accession>A0A269PE12</accession>
<evidence type="ECO:0000313" key="4">
    <source>
        <dbReference type="EMBL" id="PAJ70292.1"/>
    </source>
</evidence>
<dbReference type="Gene3D" id="3.40.50.410">
    <property type="entry name" value="von Willebrand factor, type A domain"/>
    <property type="match status" value="1"/>
</dbReference>
<comment type="caution">
    <text evidence="4">The sequence shown here is derived from an EMBL/GenBank/DDBJ whole genome shotgun (WGS) entry which is preliminary data.</text>
</comment>
<feature type="compositionally biased region" description="Basic and acidic residues" evidence="1">
    <location>
        <begin position="313"/>
        <end position="324"/>
    </location>
</feature>
<dbReference type="InterPro" id="IPR002035">
    <property type="entry name" value="VWF_A"/>
</dbReference>
<dbReference type="PROSITE" id="PS50234">
    <property type="entry name" value="VWFA"/>
    <property type="match status" value="1"/>
</dbReference>
<protein>
    <recommendedName>
        <fullName evidence="3">VWFA domain-containing protein</fullName>
    </recommendedName>
</protein>
<dbReference type="Proteomes" id="UP000215771">
    <property type="component" value="Unassembled WGS sequence"/>
</dbReference>
<gene>
    <name evidence="4" type="ORF">CIG21_05500</name>
</gene>
<organism evidence="4 5">
    <name type="scientific">Corynebacterium hadale</name>
    <dbReference type="NCBI Taxonomy" id="2026255"/>
    <lineage>
        <taxon>Bacteria</taxon>
        <taxon>Bacillati</taxon>
        <taxon>Actinomycetota</taxon>
        <taxon>Actinomycetes</taxon>
        <taxon>Mycobacteriales</taxon>
        <taxon>Corynebacteriaceae</taxon>
        <taxon>Corynebacterium</taxon>
    </lineage>
</organism>
<dbReference type="SUPFAM" id="SSF53300">
    <property type="entry name" value="vWA-like"/>
    <property type="match status" value="1"/>
</dbReference>
<dbReference type="InterPro" id="IPR036465">
    <property type="entry name" value="vWFA_dom_sf"/>
</dbReference>
<name>A0A269PE12_9CORY</name>
<feature type="transmembrane region" description="Helical" evidence="2">
    <location>
        <begin position="38"/>
        <end position="57"/>
    </location>
</feature>
<evidence type="ECO:0000256" key="2">
    <source>
        <dbReference type="SAM" id="Phobius"/>
    </source>
</evidence>
<dbReference type="AlphaFoldDB" id="A0A269PE12"/>
<evidence type="ECO:0000259" key="3">
    <source>
        <dbReference type="PROSITE" id="PS50234"/>
    </source>
</evidence>
<feature type="compositionally biased region" description="Low complexity" evidence="1">
    <location>
        <begin position="300"/>
        <end position="310"/>
    </location>
</feature>
<keyword evidence="2" id="KW-0472">Membrane</keyword>
<keyword evidence="2" id="KW-1133">Transmembrane helix</keyword>
<sequence length="507" mass="51811">MRQGATCALRIQADSADKAVYMARHSNGKNNYRLSGEALIALLVVLLLIAGLLWFIFGRGTDADEAQGGGECVAGDVTLPVAASDHAVAEQLMKTYQESAPVVRDHCVKPQLVDNVADAAVYLAPNTPVTQQQLANAKRTSAVSEPAIVANQPVGLAGTAEAKLDQVGLDKVRFAASDEPSASAVVAGTLAKGDDQAAVKALTDQRVDSLDGFDGADDTFVATSEVAVPEGLTFTPIDAAVSYAAIPLNAAGDVTEDQSRAGQDLARFSADKFDGQDPQQPVIAEMVWAAALPEGGAALTDGAANDGADAADSDAKASAKKDAPESESAAGPVQNTLFLLDTSDGMAPYIEPAKDAVGAAAGAVGEQGKMVGLWNYSSPLNPGVTRGYRDNVALTGNAGDVDQAVHRFLTGGVPQTREAVLAAAGAAAQWGDPVRIVVVTTGTADAGNDEEFANAVRPFTDQGVDVTVVHVGGEPQDQGLRNVASSDQHVDGAEGLTDAVKSAAGVK</sequence>
<evidence type="ECO:0000313" key="5">
    <source>
        <dbReference type="Proteomes" id="UP000215771"/>
    </source>
</evidence>
<keyword evidence="2" id="KW-0812">Transmembrane</keyword>
<evidence type="ECO:0000256" key="1">
    <source>
        <dbReference type="SAM" id="MobiDB-lite"/>
    </source>
</evidence>